<comment type="similarity">
    <text evidence="1">Belongs to the 'phage' integrase family.</text>
</comment>
<dbReference type="InterPro" id="IPR002104">
    <property type="entry name" value="Integrase_catalytic"/>
</dbReference>
<evidence type="ECO:0000259" key="4">
    <source>
        <dbReference type="PROSITE" id="PS51898"/>
    </source>
</evidence>
<dbReference type="PANTHER" id="PTHR30349">
    <property type="entry name" value="PHAGE INTEGRASE-RELATED"/>
    <property type="match status" value="1"/>
</dbReference>
<keyword evidence="3" id="KW-0175">Coiled coil</keyword>
<organism evidence="5">
    <name type="scientific">uncultured archaeal virus</name>
    <dbReference type="NCBI Taxonomy" id="1960247"/>
    <lineage>
        <taxon>Viruses</taxon>
        <taxon>environmental samples</taxon>
    </lineage>
</organism>
<protein>
    <submittedName>
        <fullName evidence="5">Integrase catalytic domain-containing protein</fullName>
    </submittedName>
</protein>
<dbReference type="InterPro" id="IPR011010">
    <property type="entry name" value="DNA_brk_join_enz"/>
</dbReference>
<proteinExistence type="inferred from homology"/>
<name>A0A1S5Y2X7_9VIRU</name>
<reference evidence="5" key="1">
    <citation type="journal article" date="2017" name="MBio">
        <title>Viruses in the Oceanic Basement.</title>
        <authorList>
            <person name="Nigro O.D."/>
            <person name="Jungbluth S.P."/>
            <person name="Steward G.F."/>
            <person name="Rappe M.S."/>
        </authorList>
    </citation>
    <scope>NUCLEOTIDE SEQUENCE</scope>
    <source>
        <strain evidence="5">JdFRA1000001</strain>
    </source>
</reference>
<dbReference type="GO" id="GO:0015074">
    <property type="term" value="P:DNA integration"/>
    <property type="evidence" value="ECO:0007669"/>
    <property type="project" value="InterPro"/>
</dbReference>
<dbReference type="Pfam" id="PF00589">
    <property type="entry name" value="Phage_integrase"/>
    <property type="match status" value="1"/>
</dbReference>
<dbReference type="PANTHER" id="PTHR30349:SF87">
    <property type="entry name" value="TRANSPOSASE A"/>
    <property type="match status" value="1"/>
</dbReference>
<evidence type="ECO:0000256" key="2">
    <source>
        <dbReference type="ARBA" id="ARBA00023172"/>
    </source>
</evidence>
<keyword evidence="2" id="KW-0233">DNA recombination</keyword>
<dbReference type="GO" id="GO:0003677">
    <property type="term" value="F:DNA binding"/>
    <property type="evidence" value="ECO:0007669"/>
    <property type="project" value="InterPro"/>
</dbReference>
<dbReference type="EMBL" id="KY229234">
    <property type="protein sequence ID" value="AQQ75475.1"/>
    <property type="molecule type" value="Genomic_DNA"/>
</dbReference>
<dbReference type="SUPFAM" id="SSF56349">
    <property type="entry name" value="DNA breaking-rejoining enzymes"/>
    <property type="match status" value="1"/>
</dbReference>
<sequence length="374" mass="44835">MPRIRVTERELNRVLNLFKRNYPGYYSDVVDLVEVLRAKGLSIRRVIRYIYVLYNYLRWNGSLNLTRENVIRFLARLESEDYSEWTKAGDKYILRSYLRLKGREDLTKLIKVKEPRNNLQKSDLLTHEDIWAMLQVTGTMYRAMIMVGYETGARPSELMELRIKDLDIKGNYGYITIPMTKTETRTFPIFLCIPYVVEWLEKHPDPKPSSYLWYDNWGKPLQYEAYRVNLKRIMEKANVKTTYKKPYILRHTRITEMLKYLPSHIVKKMFGIKRDKTLEFYNHLAMQDVEEKLLSFYGEKPKNDDPYIKCRGCNTYNLPIQQYCVKCGRPLSKEAEIISYEALLEHKDIREEIQELREELREYMKIVGIIRKKV</sequence>
<feature type="coiled-coil region" evidence="3">
    <location>
        <begin position="339"/>
        <end position="373"/>
    </location>
</feature>
<accession>A0A1S5Y2X7</accession>
<dbReference type="Gene3D" id="1.10.443.10">
    <property type="entry name" value="Intergrase catalytic core"/>
    <property type="match status" value="1"/>
</dbReference>
<dbReference type="GO" id="GO:0006310">
    <property type="term" value="P:DNA recombination"/>
    <property type="evidence" value="ECO:0007669"/>
    <property type="project" value="UniProtKB-KW"/>
</dbReference>
<feature type="domain" description="Tyr recombinase" evidence="4">
    <location>
        <begin position="120"/>
        <end position="294"/>
    </location>
</feature>
<gene>
    <name evidence="5" type="ORF">JdFRA1000001_42c</name>
</gene>
<dbReference type="InterPro" id="IPR013762">
    <property type="entry name" value="Integrase-like_cat_sf"/>
</dbReference>
<evidence type="ECO:0000256" key="1">
    <source>
        <dbReference type="ARBA" id="ARBA00008857"/>
    </source>
</evidence>
<dbReference type="InterPro" id="IPR050090">
    <property type="entry name" value="Tyrosine_recombinase_XerCD"/>
</dbReference>
<dbReference type="PROSITE" id="PS51898">
    <property type="entry name" value="TYR_RECOMBINASE"/>
    <property type="match status" value="1"/>
</dbReference>
<evidence type="ECO:0000256" key="3">
    <source>
        <dbReference type="SAM" id="Coils"/>
    </source>
</evidence>
<evidence type="ECO:0000313" key="5">
    <source>
        <dbReference type="EMBL" id="AQQ75475.1"/>
    </source>
</evidence>